<comment type="caution">
    <text evidence="3">The sequence shown here is derived from an EMBL/GenBank/DDBJ whole genome shotgun (WGS) entry which is preliminary data.</text>
</comment>
<evidence type="ECO:0000313" key="4">
    <source>
        <dbReference type="Proteomes" id="UP001258017"/>
    </source>
</evidence>
<evidence type="ECO:0000313" key="3">
    <source>
        <dbReference type="EMBL" id="KAK2576732.1"/>
    </source>
</evidence>
<dbReference type="GO" id="GO:0005829">
    <property type="term" value="C:cytosol"/>
    <property type="evidence" value="ECO:0007669"/>
    <property type="project" value="TreeGrafter"/>
</dbReference>
<dbReference type="InterPro" id="IPR011989">
    <property type="entry name" value="ARM-like"/>
</dbReference>
<dbReference type="InterPro" id="IPR019538">
    <property type="entry name" value="PSMD5"/>
</dbReference>
<reference evidence="3" key="1">
    <citation type="submission" date="2021-08" db="EMBL/GenBank/DDBJ databases">
        <authorList>
            <person name="Misof B."/>
            <person name="Oliver O."/>
            <person name="Podsiadlowski L."/>
            <person name="Donath A."/>
            <person name="Peters R."/>
            <person name="Mayer C."/>
            <person name="Rust J."/>
            <person name="Gunkel S."/>
            <person name="Lesny P."/>
            <person name="Martin S."/>
            <person name="Oeyen J.P."/>
            <person name="Petersen M."/>
            <person name="Panagiotis P."/>
            <person name="Wilbrandt J."/>
            <person name="Tanja T."/>
        </authorList>
    </citation>
    <scope>NUCLEOTIDE SEQUENCE</scope>
    <source>
        <strain evidence="3">GBR_01_08_01A</strain>
        <tissue evidence="3">Thorax + abdomen</tissue>
    </source>
</reference>
<name>A0AAD9RBL6_9HYME</name>
<dbReference type="InterPro" id="IPR016024">
    <property type="entry name" value="ARM-type_fold"/>
</dbReference>
<dbReference type="AlphaFoldDB" id="A0AAD9RBL6"/>
<proteinExistence type="inferred from homology"/>
<sequence>MIVRGLLAEETQRGFSFDRWKKDLTKMRTVDYEDFPEDRNTLYSDKQAFLPTGLSEVKRRQNMLYAQSFCPCESQYEIRDLGEGHYPRHLTISRCKPKACQDKFNSCMLLKYMVHILSQRDTSVMTEDENYTDENAPLPESLRHKWQLKPILIVLAPTMAEWFQAKISRLVEVNSNEEKKDILAEIKIKLGSLNNAEIEGVARSLEASCLFSLLTFDDRDIIEQVCSILKSLFEVFEPGEIYQRYPTEMFQLLSNTNIAVRELILKELLSMASNPQKQLILLADINLLVTIINKLGDEDLTIAKSATCIIKEIGKNMNGLKMLYSGEPLRTFAKLVVKNDVASFRAYDLIVDIAKNSKEALEATIQSGFLNSLINILQNDDILLQLNALEALTELALTEEGLNYLEQQDVLKGLVQKIAQANENPLSNLLIPGLMKFFGNVARLWPNEIFSKYPIVVSALFEVLDSEDQTIVGIALDTLGHVSSGVEGKYALQALGDSMPYTMKKIAEIVQRSPTTLRIHGLNNLALILNVPKTEQDNRILSLTKSWFDALGDDSLGIIVALCKQPFADIRSASLKVLMVVASQAWGQEYISTHPGLIEFLLDRNIEAFKECKETKFKVVECLSQAEPYIFDAGTMQKLKQFVNEGPYYIETFTEVAFEGAT</sequence>
<evidence type="ECO:0000256" key="1">
    <source>
        <dbReference type="ARBA" id="ARBA00006823"/>
    </source>
</evidence>
<dbReference type="GO" id="GO:0043248">
    <property type="term" value="P:proteasome assembly"/>
    <property type="evidence" value="ECO:0007669"/>
    <property type="project" value="InterPro"/>
</dbReference>
<accession>A0AAD9RBL6</accession>
<keyword evidence="4" id="KW-1185">Reference proteome</keyword>
<dbReference type="PANTHER" id="PTHR13554:SF10">
    <property type="entry name" value="26S PROTEASOME NON-ATPASE REGULATORY SUBUNIT 5"/>
    <property type="match status" value="1"/>
</dbReference>
<dbReference type="Gene3D" id="1.25.10.10">
    <property type="entry name" value="Leucine-rich Repeat Variant"/>
    <property type="match status" value="2"/>
</dbReference>
<gene>
    <name evidence="3" type="ORF">KPH14_005385</name>
</gene>
<reference evidence="3" key="2">
    <citation type="journal article" date="2023" name="Commun. Biol.">
        <title>Intrasexual cuticular hydrocarbon dimorphism in a wasp sheds light on hydrocarbon biosynthesis genes in Hymenoptera.</title>
        <authorList>
            <person name="Moris V.C."/>
            <person name="Podsiadlowski L."/>
            <person name="Martin S."/>
            <person name="Oeyen J.P."/>
            <person name="Donath A."/>
            <person name="Petersen M."/>
            <person name="Wilbrandt J."/>
            <person name="Misof B."/>
            <person name="Liedtke D."/>
            <person name="Thamm M."/>
            <person name="Scheiner R."/>
            <person name="Schmitt T."/>
            <person name="Niehuis O."/>
        </authorList>
    </citation>
    <scope>NUCLEOTIDE SEQUENCE</scope>
    <source>
        <strain evidence="3">GBR_01_08_01A</strain>
    </source>
</reference>
<dbReference type="SUPFAM" id="SSF48371">
    <property type="entry name" value="ARM repeat"/>
    <property type="match status" value="1"/>
</dbReference>
<dbReference type="Proteomes" id="UP001258017">
    <property type="component" value="Unassembled WGS sequence"/>
</dbReference>
<dbReference type="Pfam" id="PF10508">
    <property type="entry name" value="Proteasom_PSMB"/>
    <property type="match status" value="1"/>
</dbReference>
<organism evidence="3 4">
    <name type="scientific">Odynerus spinipes</name>
    <dbReference type="NCBI Taxonomy" id="1348599"/>
    <lineage>
        <taxon>Eukaryota</taxon>
        <taxon>Metazoa</taxon>
        <taxon>Ecdysozoa</taxon>
        <taxon>Arthropoda</taxon>
        <taxon>Hexapoda</taxon>
        <taxon>Insecta</taxon>
        <taxon>Pterygota</taxon>
        <taxon>Neoptera</taxon>
        <taxon>Endopterygota</taxon>
        <taxon>Hymenoptera</taxon>
        <taxon>Apocrita</taxon>
        <taxon>Aculeata</taxon>
        <taxon>Vespoidea</taxon>
        <taxon>Vespidae</taxon>
        <taxon>Eumeninae</taxon>
        <taxon>Odynerus</taxon>
    </lineage>
</organism>
<comment type="similarity">
    <text evidence="1">Belongs to the proteasome subunit S5B/HSM3 family.</text>
</comment>
<dbReference type="EMBL" id="JAIFRP010004405">
    <property type="protein sequence ID" value="KAK2576732.1"/>
    <property type="molecule type" value="Genomic_DNA"/>
</dbReference>
<dbReference type="InterPro" id="IPR029034">
    <property type="entry name" value="Cystine-knot_cytokine"/>
</dbReference>
<protein>
    <recommendedName>
        <fullName evidence="2">26S proteasome non-ATPase regulatory subunit 5</fullName>
    </recommendedName>
</protein>
<evidence type="ECO:0000256" key="2">
    <source>
        <dbReference type="ARBA" id="ARBA00014933"/>
    </source>
</evidence>
<dbReference type="PANTHER" id="PTHR13554">
    <property type="entry name" value="26S PROTEASOME NON-ATPASE REGULATORY SUBUNIT 5-RELATED"/>
    <property type="match status" value="1"/>
</dbReference>
<dbReference type="SUPFAM" id="SSF57501">
    <property type="entry name" value="Cystine-knot cytokines"/>
    <property type="match status" value="1"/>
</dbReference>